<dbReference type="InterPro" id="IPR027437">
    <property type="entry name" value="Rbsml_uS13_C"/>
</dbReference>
<dbReference type="GO" id="GO:0015935">
    <property type="term" value="C:small ribosomal subunit"/>
    <property type="evidence" value="ECO:0007669"/>
    <property type="project" value="TreeGrafter"/>
</dbReference>
<dbReference type="PANTHER" id="PTHR10871">
    <property type="entry name" value="30S RIBOSOMAL PROTEIN S13/40S RIBOSOMAL PROTEIN S18"/>
    <property type="match status" value="1"/>
</dbReference>
<feature type="region of interest" description="Disordered" evidence="7">
    <location>
        <begin position="321"/>
        <end position="348"/>
    </location>
</feature>
<proteinExistence type="inferred from homology"/>
<comment type="subunit">
    <text evidence="4">Component of the small ribosomal subunit.</text>
</comment>
<dbReference type="GO" id="GO:0005829">
    <property type="term" value="C:cytosol"/>
    <property type="evidence" value="ECO:0007669"/>
    <property type="project" value="TreeGrafter"/>
</dbReference>
<evidence type="ECO:0000313" key="8">
    <source>
        <dbReference type="EMBL" id="ETE61315.1"/>
    </source>
</evidence>
<feature type="non-terminal residue" evidence="8">
    <location>
        <position position="1"/>
    </location>
</feature>
<dbReference type="EMBL" id="AZIM01004014">
    <property type="protein sequence ID" value="ETE61315.1"/>
    <property type="molecule type" value="Genomic_DNA"/>
</dbReference>
<evidence type="ECO:0000256" key="5">
    <source>
        <dbReference type="ARBA" id="ARBA00035166"/>
    </source>
</evidence>
<dbReference type="SUPFAM" id="SSF46946">
    <property type="entry name" value="S13-like H2TH domain"/>
    <property type="match status" value="1"/>
</dbReference>
<dbReference type="InterPro" id="IPR001892">
    <property type="entry name" value="Ribosomal_uS13"/>
</dbReference>
<evidence type="ECO:0000256" key="2">
    <source>
        <dbReference type="ARBA" id="ARBA00022980"/>
    </source>
</evidence>
<organism evidence="8 9">
    <name type="scientific">Ophiophagus hannah</name>
    <name type="common">King cobra</name>
    <name type="synonym">Naja hannah</name>
    <dbReference type="NCBI Taxonomy" id="8665"/>
    <lineage>
        <taxon>Eukaryota</taxon>
        <taxon>Metazoa</taxon>
        <taxon>Chordata</taxon>
        <taxon>Craniata</taxon>
        <taxon>Vertebrata</taxon>
        <taxon>Euteleostomi</taxon>
        <taxon>Lepidosauria</taxon>
        <taxon>Squamata</taxon>
        <taxon>Bifurcata</taxon>
        <taxon>Unidentata</taxon>
        <taxon>Episquamata</taxon>
        <taxon>Toxicofera</taxon>
        <taxon>Serpentes</taxon>
        <taxon>Colubroidea</taxon>
        <taxon>Elapidae</taxon>
        <taxon>Elapinae</taxon>
        <taxon>Ophiophagus</taxon>
    </lineage>
</organism>
<evidence type="ECO:0000313" key="9">
    <source>
        <dbReference type="Proteomes" id="UP000018936"/>
    </source>
</evidence>
<keyword evidence="3" id="KW-0687">Ribonucleoprotein</keyword>
<dbReference type="GO" id="GO:0006412">
    <property type="term" value="P:translation"/>
    <property type="evidence" value="ECO:0007669"/>
    <property type="project" value="InterPro"/>
</dbReference>
<dbReference type="PROSITE" id="PS50159">
    <property type="entry name" value="RIBOSOMAL_S13_2"/>
    <property type="match status" value="1"/>
</dbReference>
<evidence type="ECO:0000256" key="3">
    <source>
        <dbReference type="ARBA" id="ARBA00023274"/>
    </source>
</evidence>
<dbReference type="Proteomes" id="UP000018936">
    <property type="component" value="Unassembled WGS sequence"/>
</dbReference>
<accession>V8NGU7</accession>
<evidence type="ECO:0000256" key="4">
    <source>
        <dbReference type="ARBA" id="ARBA00035021"/>
    </source>
</evidence>
<dbReference type="Gene3D" id="4.10.910.10">
    <property type="entry name" value="30s ribosomal protein s13, domain 2"/>
    <property type="match status" value="1"/>
</dbReference>
<name>V8NGU7_OPHHA</name>
<evidence type="ECO:0000256" key="1">
    <source>
        <dbReference type="ARBA" id="ARBA00008080"/>
    </source>
</evidence>
<gene>
    <name evidence="8" type="primary">RPS18</name>
    <name evidence="8" type="ORF">L345_12935</name>
</gene>
<sequence>MGVSQPGANSTPRASMASIGRLALERRLLEKADGLEQPSLTFTKHRGYLSHLTSQLTQHVVQPLQQLGTQASVEGICKAATWSTPSLFKQSLEGECSKRFCQKISLITVRISPNGHFFGMSHAWILLKPFWRRGVGRLTSQRAFSDGEDRIQTGDSGPEGVCFYSVYSRTELNTSHAWILSSPSEKVHSQLPVTMELSSAQQGNQKSNQFQHILHVLNTNIDGQRKIAFAITTIKGVGRHYAHMVLWKADINLIERAGELTEDEVKRKDGKDSKDSQVLPNGLDNKLCEDLERLKKIRAHRGLHHFWGLCVHWQHTKTTRRRSKTVGDSKIPEKFQPGDWVLPSPADH</sequence>
<protein>
    <recommendedName>
        <fullName evidence="5">Small ribosomal subunit protein uS13</fullName>
    </recommendedName>
    <alternativeName>
        <fullName evidence="6">40S ribosomal protein S18</fullName>
    </alternativeName>
</protein>
<dbReference type="AlphaFoldDB" id="V8NGU7"/>
<reference evidence="8 9" key="1">
    <citation type="journal article" date="2013" name="Proc. Natl. Acad. Sci. U.S.A.">
        <title>The king cobra genome reveals dynamic gene evolution and adaptation in the snake venom system.</title>
        <authorList>
            <person name="Vonk F.J."/>
            <person name="Casewell N.R."/>
            <person name="Henkel C.V."/>
            <person name="Heimberg A.M."/>
            <person name="Jansen H.J."/>
            <person name="McCleary R.J."/>
            <person name="Kerkkamp H.M."/>
            <person name="Vos R.A."/>
            <person name="Guerreiro I."/>
            <person name="Calvete J.J."/>
            <person name="Wuster W."/>
            <person name="Woods A.E."/>
            <person name="Logan J.M."/>
            <person name="Harrison R.A."/>
            <person name="Castoe T.A."/>
            <person name="de Koning A.P."/>
            <person name="Pollock D.D."/>
            <person name="Yandell M."/>
            <person name="Calderon D."/>
            <person name="Renjifo C."/>
            <person name="Currier R.B."/>
            <person name="Salgado D."/>
            <person name="Pla D."/>
            <person name="Sanz L."/>
            <person name="Hyder A.S."/>
            <person name="Ribeiro J.M."/>
            <person name="Arntzen J.W."/>
            <person name="van den Thillart G.E."/>
            <person name="Boetzer M."/>
            <person name="Pirovano W."/>
            <person name="Dirks R.P."/>
            <person name="Spaink H.P."/>
            <person name="Duboule D."/>
            <person name="McGlinn E."/>
            <person name="Kini R.M."/>
            <person name="Richardson M.K."/>
        </authorList>
    </citation>
    <scope>NUCLEOTIDE SEQUENCE</scope>
    <source>
        <tissue evidence="8">Blood</tissue>
    </source>
</reference>
<keyword evidence="9" id="KW-1185">Reference proteome</keyword>
<comment type="caution">
    <text evidence="8">The sequence shown here is derived from an EMBL/GenBank/DDBJ whole genome shotgun (WGS) entry which is preliminary data.</text>
</comment>
<keyword evidence="2 8" id="KW-0689">Ribosomal protein</keyword>
<dbReference type="PANTHER" id="PTHR10871:SF3">
    <property type="entry name" value="SMALL RIBOSOMAL SUBUNIT PROTEIN US13"/>
    <property type="match status" value="1"/>
</dbReference>
<dbReference type="GO" id="GO:0003735">
    <property type="term" value="F:structural constituent of ribosome"/>
    <property type="evidence" value="ECO:0007669"/>
    <property type="project" value="InterPro"/>
</dbReference>
<dbReference type="Pfam" id="PF00416">
    <property type="entry name" value="Ribosomal_S13"/>
    <property type="match status" value="1"/>
</dbReference>
<dbReference type="Gene3D" id="1.10.8.50">
    <property type="match status" value="1"/>
</dbReference>
<dbReference type="OrthoDB" id="1702480at2759"/>
<comment type="similarity">
    <text evidence="1">Belongs to the universal ribosomal protein uS13 family.</text>
</comment>
<dbReference type="GO" id="GO:0003723">
    <property type="term" value="F:RNA binding"/>
    <property type="evidence" value="ECO:0007669"/>
    <property type="project" value="InterPro"/>
</dbReference>
<evidence type="ECO:0000256" key="6">
    <source>
        <dbReference type="ARBA" id="ARBA00035468"/>
    </source>
</evidence>
<dbReference type="InterPro" id="IPR010979">
    <property type="entry name" value="Ribosomal_uS13-like_H2TH"/>
</dbReference>
<evidence type="ECO:0000256" key="7">
    <source>
        <dbReference type="SAM" id="MobiDB-lite"/>
    </source>
</evidence>
<dbReference type="FunFam" id="4.10.910.10:FF:000002">
    <property type="entry name" value="40S ribosomal protein S18"/>
    <property type="match status" value="1"/>
</dbReference>